<evidence type="ECO:0000313" key="3">
    <source>
        <dbReference type="EMBL" id="MXO92524.1"/>
    </source>
</evidence>
<name>A0A844ZYI3_9SPHN</name>
<evidence type="ECO:0000256" key="1">
    <source>
        <dbReference type="SAM" id="SignalP"/>
    </source>
</evidence>
<dbReference type="PROSITE" id="PS51257">
    <property type="entry name" value="PROKAR_LIPOPROTEIN"/>
    <property type="match status" value="1"/>
</dbReference>
<dbReference type="OrthoDB" id="9786188at2"/>
<dbReference type="PANTHER" id="PTHR30383:SF24">
    <property type="entry name" value="THIOESTERASE 1_PROTEASE 1_LYSOPHOSPHOLIPASE L1"/>
    <property type="match status" value="1"/>
</dbReference>
<reference evidence="3 4" key="1">
    <citation type="submission" date="2019-12" db="EMBL/GenBank/DDBJ databases">
        <title>Genomic-based taxomic classification of the family Erythrobacteraceae.</title>
        <authorList>
            <person name="Xu L."/>
        </authorList>
    </citation>
    <scope>NUCLEOTIDE SEQUENCE [LARGE SCALE GENOMIC DNA]</scope>
    <source>
        <strain evidence="3 4">RC4-10-4</strain>
    </source>
</reference>
<dbReference type="GO" id="GO:0006629">
    <property type="term" value="P:lipid metabolic process"/>
    <property type="evidence" value="ECO:0007669"/>
    <property type="project" value="InterPro"/>
</dbReference>
<dbReference type="InterPro" id="IPR051532">
    <property type="entry name" value="Ester_Hydrolysis_Enzymes"/>
</dbReference>
<dbReference type="PANTHER" id="PTHR30383">
    <property type="entry name" value="THIOESTERASE 1/PROTEASE 1/LYSOPHOSPHOLIPASE L1"/>
    <property type="match status" value="1"/>
</dbReference>
<keyword evidence="1" id="KW-0732">Signal</keyword>
<dbReference type="InterPro" id="IPR036514">
    <property type="entry name" value="SGNH_hydro_sf"/>
</dbReference>
<comment type="caution">
    <text evidence="3">The sequence shown here is derived from an EMBL/GenBank/DDBJ whole genome shotgun (WGS) entry which is preliminary data.</text>
</comment>
<dbReference type="EMBL" id="WTYH01000001">
    <property type="protein sequence ID" value="MXO92524.1"/>
    <property type="molecule type" value="Genomic_DNA"/>
</dbReference>
<dbReference type="InterPro" id="IPR008265">
    <property type="entry name" value="Lipase_GDSL_AS"/>
</dbReference>
<feature type="chain" id="PRO_5032432654" evidence="1">
    <location>
        <begin position="25"/>
        <end position="241"/>
    </location>
</feature>
<dbReference type="GO" id="GO:0004622">
    <property type="term" value="F:phosphatidylcholine lysophospholipase activity"/>
    <property type="evidence" value="ECO:0007669"/>
    <property type="project" value="TreeGrafter"/>
</dbReference>
<sequence length="241" mass="25543">MDKTSRRPWTGGFAALSMATLLVACDSEAPAPATATPTPAQVAAPIEDELTVMGPARTVLAFGDSLFAGYNLAEDEGYPERLEGVLRRRGIDATVIDAGVSGDTTAAGRQRIAYVLDNLDAMPDLAIVELGGNDLLRGIQPSQTRENLTAILDELKSRGVPVMLMGMRAPPNYGPQYQADFDALYPALAAQYDAALVPFFMAPLLDNAALVQDDRIHPTAQGVEAMVAATVDTVIEALPKD</sequence>
<proteinExistence type="predicted"/>
<dbReference type="InterPro" id="IPR013830">
    <property type="entry name" value="SGNH_hydro"/>
</dbReference>
<dbReference type="SUPFAM" id="SSF52266">
    <property type="entry name" value="SGNH hydrolase"/>
    <property type="match status" value="1"/>
</dbReference>
<keyword evidence="4" id="KW-1185">Reference proteome</keyword>
<feature type="domain" description="SGNH hydrolase-type esterase" evidence="2">
    <location>
        <begin position="61"/>
        <end position="224"/>
    </location>
</feature>
<evidence type="ECO:0000259" key="2">
    <source>
        <dbReference type="Pfam" id="PF13472"/>
    </source>
</evidence>
<protein>
    <submittedName>
        <fullName evidence="3">Arylesterase</fullName>
    </submittedName>
</protein>
<accession>A0A844ZYI3</accession>
<gene>
    <name evidence="3" type="ORF">GRI62_02750</name>
</gene>
<organism evidence="3 4">
    <name type="scientific">Aurantiacibacter arachoides</name>
    <dbReference type="NCBI Taxonomy" id="1850444"/>
    <lineage>
        <taxon>Bacteria</taxon>
        <taxon>Pseudomonadati</taxon>
        <taxon>Pseudomonadota</taxon>
        <taxon>Alphaproteobacteria</taxon>
        <taxon>Sphingomonadales</taxon>
        <taxon>Erythrobacteraceae</taxon>
        <taxon>Aurantiacibacter</taxon>
    </lineage>
</organism>
<dbReference type="PROSITE" id="PS01098">
    <property type="entry name" value="LIPASE_GDSL_SER"/>
    <property type="match status" value="1"/>
</dbReference>
<feature type="signal peptide" evidence="1">
    <location>
        <begin position="1"/>
        <end position="24"/>
    </location>
</feature>
<dbReference type="Gene3D" id="3.40.50.1110">
    <property type="entry name" value="SGNH hydrolase"/>
    <property type="match status" value="1"/>
</dbReference>
<dbReference type="CDD" id="cd01822">
    <property type="entry name" value="Lysophospholipase_L1_like"/>
    <property type="match status" value="1"/>
</dbReference>
<dbReference type="AlphaFoldDB" id="A0A844ZYI3"/>
<dbReference type="Proteomes" id="UP000460626">
    <property type="component" value="Unassembled WGS sequence"/>
</dbReference>
<evidence type="ECO:0000313" key="4">
    <source>
        <dbReference type="Proteomes" id="UP000460626"/>
    </source>
</evidence>
<dbReference type="Pfam" id="PF13472">
    <property type="entry name" value="Lipase_GDSL_2"/>
    <property type="match status" value="1"/>
</dbReference>